<evidence type="ECO:0000313" key="1">
    <source>
        <dbReference type="EMBL" id="PAV88584.1"/>
    </source>
</evidence>
<evidence type="ECO:0000313" key="2">
    <source>
        <dbReference type="Proteomes" id="UP000218231"/>
    </source>
</evidence>
<comment type="caution">
    <text evidence="1">The sequence shown here is derived from an EMBL/GenBank/DDBJ whole genome shotgun (WGS) entry which is preliminary data.</text>
</comment>
<dbReference type="Gene3D" id="2.120.10.80">
    <property type="entry name" value="Kelch-type beta propeller"/>
    <property type="match status" value="1"/>
</dbReference>
<proteinExistence type="predicted"/>
<reference evidence="1 2" key="1">
    <citation type="journal article" date="2017" name="Curr. Biol.">
        <title>Genome architecture and evolution of a unichromosomal asexual nematode.</title>
        <authorList>
            <person name="Fradin H."/>
            <person name="Zegar C."/>
            <person name="Gutwein M."/>
            <person name="Lucas J."/>
            <person name="Kovtun M."/>
            <person name="Corcoran D."/>
            <person name="Baugh L.R."/>
            <person name="Kiontke K."/>
            <person name="Gunsalus K."/>
            <person name="Fitch D.H."/>
            <person name="Piano F."/>
        </authorList>
    </citation>
    <scope>NUCLEOTIDE SEQUENCE [LARGE SCALE GENOMIC DNA]</scope>
    <source>
        <strain evidence="1">PF1309</strain>
    </source>
</reference>
<sequence length="369" mass="42666">MKFSKDKLALLIKTELSESIGKNRTEVIKTLEKLVTIDPPLPESTCIAEAVYVANDFKRFSLELLADSIRIDITTLKILSTFCIYEKYRGNPDLIKEEMNHLEELTTTVTEKLSEWIDRTLELAWGETLDQHVRSFIRDNGPIVENDYNKTTSRIKKIADEIGPKKANWLETDMSTLLYLLKVRVPGKLIGNNRFETAVLVRNSVYRLSTKMLANLPVEIILLICEYPEFKELGQLAWTNKRMMRIIKKYLPTALERKILFYRPDPPEWRRCASVAYFKDKLYYLGGWDSKTRYKTNRVDLLMDMEVERYIDYQTMNGNGLKYGALESCLCFDPSAPVDSRISRIADMSYAREHHSLIVANGKLYAIGG</sequence>
<evidence type="ECO:0008006" key="3">
    <source>
        <dbReference type="Google" id="ProtNLM"/>
    </source>
</evidence>
<organism evidence="1 2">
    <name type="scientific">Diploscapter pachys</name>
    <dbReference type="NCBI Taxonomy" id="2018661"/>
    <lineage>
        <taxon>Eukaryota</taxon>
        <taxon>Metazoa</taxon>
        <taxon>Ecdysozoa</taxon>
        <taxon>Nematoda</taxon>
        <taxon>Chromadorea</taxon>
        <taxon>Rhabditida</taxon>
        <taxon>Rhabditina</taxon>
        <taxon>Rhabditomorpha</taxon>
        <taxon>Rhabditoidea</taxon>
        <taxon>Rhabditidae</taxon>
        <taxon>Diploscapter</taxon>
    </lineage>
</organism>
<protein>
    <recommendedName>
        <fullName evidence="3">F-box domain-containing protein</fullName>
    </recommendedName>
</protein>
<dbReference type="Proteomes" id="UP000218231">
    <property type="component" value="Unassembled WGS sequence"/>
</dbReference>
<dbReference type="SUPFAM" id="SSF117281">
    <property type="entry name" value="Kelch motif"/>
    <property type="match status" value="1"/>
</dbReference>
<accession>A0A2A2LQS6</accession>
<dbReference type="CDD" id="cd09917">
    <property type="entry name" value="F-box_SF"/>
    <property type="match status" value="1"/>
</dbReference>
<dbReference type="InterPro" id="IPR015915">
    <property type="entry name" value="Kelch-typ_b-propeller"/>
</dbReference>
<name>A0A2A2LQS6_9BILA</name>
<dbReference type="EMBL" id="LIAE01006511">
    <property type="protein sequence ID" value="PAV88584.1"/>
    <property type="molecule type" value="Genomic_DNA"/>
</dbReference>
<keyword evidence="2" id="KW-1185">Reference proteome</keyword>
<dbReference type="AlphaFoldDB" id="A0A2A2LQS6"/>
<gene>
    <name evidence="1" type="ORF">WR25_14588</name>
</gene>